<evidence type="ECO:0000256" key="6">
    <source>
        <dbReference type="SAM" id="MobiDB-lite"/>
    </source>
</evidence>
<dbReference type="Gene3D" id="3.30.200.20">
    <property type="entry name" value="Phosphorylase Kinase, domain 1"/>
    <property type="match status" value="1"/>
</dbReference>
<dbReference type="InterPro" id="IPR021820">
    <property type="entry name" value="S-locus_recpt_kinase_C"/>
</dbReference>
<keyword evidence="3" id="KW-0547">Nucleotide-binding</keyword>
<comment type="caution">
    <text evidence="8">The sequence shown here is derived from an EMBL/GenBank/DDBJ whole genome shotgun (WGS) entry which is preliminary data.</text>
</comment>
<proteinExistence type="predicted"/>
<sequence>MRMGKKKLKSGEKTNRLNSQVYVMTRVVDDVDSEAAGKKPQPDSRGMEDLELPSFEMISITKATNNFSDLNKIGEGGFGSVNKRHPEDRPSMSTGLSMLDGLSTMLPQPKQPGFYSERSGNETEDSLDKEKPITNDLSITLLEVDRRQNASLKDPDYELIALAS</sequence>
<dbReference type="GO" id="GO:0004674">
    <property type="term" value="F:protein serine/threonine kinase activity"/>
    <property type="evidence" value="ECO:0007669"/>
    <property type="project" value="UniProtKB-KW"/>
</dbReference>
<dbReference type="EMBL" id="JBJUIK010000008">
    <property type="protein sequence ID" value="KAL3519674.1"/>
    <property type="molecule type" value="Genomic_DNA"/>
</dbReference>
<reference evidence="8 9" key="1">
    <citation type="submission" date="2024-11" db="EMBL/GenBank/DDBJ databases">
        <title>A near-complete genome assembly of Cinchona calisaya.</title>
        <authorList>
            <person name="Lian D.C."/>
            <person name="Zhao X.W."/>
            <person name="Wei L."/>
        </authorList>
    </citation>
    <scope>NUCLEOTIDE SEQUENCE [LARGE SCALE GENOMIC DNA]</scope>
    <source>
        <tissue evidence="8">Nenye</tissue>
    </source>
</reference>
<gene>
    <name evidence="8" type="ORF">ACH5RR_017823</name>
</gene>
<keyword evidence="5" id="KW-0067">ATP-binding</keyword>
<dbReference type="Pfam" id="PF11883">
    <property type="entry name" value="DUF3403"/>
    <property type="match status" value="1"/>
</dbReference>
<evidence type="ECO:0000313" key="9">
    <source>
        <dbReference type="Proteomes" id="UP001630127"/>
    </source>
</evidence>
<keyword evidence="2" id="KW-0808">Transferase</keyword>
<feature type="region of interest" description="Disordered" evidence="6">
    <location>
        <begin position="28"/>
        <end position="50"/>
    </location>
</feature>
<evidence type="ECO:0000313" key="8">
    <source>
        <dbReference type="EMBL" id="KAL3519674.1"/>
    </source>
</evidence>
<keyword evidence="1" id="KW-0723">Serine/threonine-protein kinase</keyword>
<evidence type="ECO:0000256" key="5">
    <source>
        <dbReference type="ARBA" id="ARBA00022840"/>
    </source>
</evidence>
<dbReference type="Proteomes" id="UP001630127">
    <property type="component" value="Unassembled WGS sequence"/>
</dbReference>
<feature type="region of interest" description="Disordered" evidence="6">
    <location>
        <begin position="78"/>
        <end position="133"/>
    </location>
</feature>
<evidence type="ECO:0000256" key="3">
    <source>
        <dbReference type="ARBA" id="ARBA00022741"/>
    </source>
</evidence>
<accession>A0ABD2ZJP3</accession>
<evidence type="ECO:0000256" key="1">
    <source>
        <dbReference type="ARBA" id="ARBA00022527"/>
    </source>
</evidence>
<name>A0ABD2ZJP3_9GENT</name>
<evidence type="ECO:0000259" key="7">
    <source>
        <dbReference type="Pfam" id="PF11883"/>
    </source>
</evidence>
<keyword evidence="4" id="KW-0418">Kinase</keyword>
<feature type="compositionally biased region" description="Basic and acidic residues" evidence="6">
    <location>
        <begin position="35"/>
        <end position="48"/>
    </location>
</feature>
<protein>
    <recommendedName>
        <fullName evidence="7">S-locus receptor kinase C-terminal domain-containing protein</fullName>
    </recommendedName>
</protein>
<dbReference type="AlphaFoldDB" id="A0ABD2ZJP3"/>
<feature type="domain" description="S-locus receptor kinase C-terminal" evidence="7">
    <location>
        <begin position="104"/>
        <end position="142"/>
    </location>
</feature>
<dbReference type="PANTHER" id="PTHR27002:SF181">
    <property type="entry name" value="RECEPTOR-LIKE SERINE_THREONINE-PROTEIN KINASE"/>
    <property type="match status" value="1"/>
</dbReference>
<feature type="region of interest" description="Disordered" evidence="6">
    <location>
        <begin position="1"/>
        <end position="20"/>
    </location>
</feature>
<dbReference type="GO" id="GO:0005524">
    <property type="term" value="F:ATP binding"/>
    <property type="evidence" value="ECO:0007669"/>
    <property type="project" value="UniProtKB-KW"/>
</dbReference>
<keyword evidence="9" id="KW-1185">Reference proteome</keyword>
<evidence type="ECO:0000256" key="2">
    <source>
        <dbReference type="ARBA" id="ARBA00022679"/>
    </source>
</evidence>
<evidence type="ECO:0000256" key="4">
    <source>
        <dbReference type="ARBA" id="ARBA00022777"/>
    </source>
</evidence>
<organism evidence="8 9">
    <name type="scientific">Cinchona calisaya</name>
    <dbReference type="NCBI Taxonomy" id="153742"/>
    <lineage>
        <taxon>Eukaryota</taxon>
        <taxon>Viridiplantae</taxon>
        <taxon>Streptophyta</taxon>
        <taxon>Embryophyta</taxon>
        <taxon>Tracheophyta</taxon>
        <taxon>Spermatophyta</taxon>
        <taxon>Magnoliopsida</taxon>
        <taxon>eudicotyledons</taxon>
        <taxon>Gunneridae</taxon>
        <taxon>Pentapetalae</taxon>
        <taxon>asterids</taxon>
        <taxon>lamiids</taxon>
        <taxon>Gentianales</taxon>
        <taxon>Rubiaceae</taxon>
        <taxon>Cinchonoideae</taxon>
        <taxon>Cinchoneae</taxon>
        <taxon>Cinchona</taxon>
    </lineage>
</organism>
<dbReference type="PANTHER" id="PTHR27002">
    <property type="entry name" value="RECEPTOR-LIKE SERINE/THREONINE-PROTEIN KINASE SD1-8"/>
    <property type="match status" value="1"/>
</dbReference>